<evidence type="ECO:0000256" key="2">
    <source>
        <dbReference type="ARBA" id="ARBA00022723"/>
    </source>
</evidence>
<dbReference type="InterPro" id="IPR000924">
    <property type="entry name" value="Glu/Gln-tRNA-synth"/>
</dbReference>
<evidence type="ECO:0000256" key="5">
    <source>
        <dbReference type="ARBA" id="ARBA00022840"/>
    </source>
</evidence>
<feature type="region of interest" description="Disordered" evidence="9">
    <location>
        <begin position="1"/>
        <end position="24"/>
    </location>
</feature>
<dbReference type="InterPro" id="IPR020058">
    <property type="entry name" value="Glu/Gln-tRNA-synth_Ib_cat-dom"/>
</dbReference>
<dbReference type="PANTHER" id="PTHR43311:SF1">
    <property type="entry name" value="GLUTAMYL-Q TRNA(ASP) SYNTHETASE"/>
    <property type="match status" value="1"/>
</dbReference>
<feature type="binding site" evidence="7">
    <location>
        <position position="205"/>
    </location>
    <ligand>
        <name>L-glutamate</name>
        <dbReference type="ChEBI" id="CHEBI:29985"/>
    </ligand>
</feature>
<dbReference type="InterPro" id="IPR014729">
    <property type="entry name" value="Rossmann-like_a/b/a_fold"/>
</dbReference>
<evidence type="ECO:0000256" key="6">
    <source>
        <dbReference type="ARBA" id="ARBA00023146"/>
    </source>
</evidence>
<comment type="function">
    <text evidence="7">Catalyzes the tRNA-independent activation of glutamate in presence of ATP and the subsequent transfer of glutamate onto a tRNA(Asp). Glutamate is transferred on the 2-amino-5-(4,5-dihydroxy-2-cyclopenten-1-yl) moiety of the queuosine in the wobble position of the QUC anticodon.</text>
</comment>
<accession>A0ABQ6Z5Q0</accession>
<proteinExistence type="inferred from homology"/>
<dbReference type="SUPFAM" id="SSF52374">
    <property type="entry name" value="Nucleotidylyl transferase"/>
    <property type="match status" value="1"/>
</dbReference>
<keyword evidence="3 7" id="KW-0547">Nucleotide-binding</keyword>
<keyword evidence="5 7" id="KW-0067">ATP-binding</keyword>
<comment type="similarity">
    <text evidence="7">Belongs to the class-I aminoacyl-tRNA synthetase family. GluQ subfamily.</text>
</comment>
<keyword evidence="12" id="KW-1185">Reference proteome</keyword>
<feature type="binding site" evidence="7">
    <location>
        <position position="187"/>
    </location>
    <ligand>
        <name>L-glutamate</name>
        <dbReference type="ChEBI" id="CHEBI:29985"/>
    </ligand>
</feature>
<comment type="caution">
    <text evidence="7">Lacks conserved residue(s) required for the propagation of feature annotation.</text>
</comment>
<keyword evidence="8" id="KW-0648">Protein biosynthesis</keyword>
<evidence type="ECO:0000256" key="3">
    <source>
        <dbReference type="ARBA" id="ARBA00022741"/>
    </source>
</evidence>
<feature type="binding site" evidence="7">
    <location>
        <position position="61"/>
    </location>
    <ligand>
        <name>L-glutamate</name>
        <dbReference type="ChEBI" id="CHEBI:29985"/>
    </ligand>
</feature>
<feature type="short sequence motif" description="'HIGH' region" evidence="7">
    <location>
        <begin position="28"/>
        <end position="38"/>
    </location>
</feature>
<dbReference type="Gene3D" id="3.40.50.620">
    <property type="entry name" value="HUPs"/>
    <property type="match status" value="1"/>
</dbReference>
<dbReference type="InterPro" id="IPR022380">
    <property type="entry name" value="Glu-Q_tRNA(Asp)_Synthase"/>
</dbReference>
<reference evidence="11 12" key="1">
    <citation type="submission" date="2017-10" db="EMBL/GenBank/DDBJ databases">
        <title>Whole genome sequencing of members of genus Pseudoxanthomonas.</title>
        <authorList>
            <person name="Kumar S."/>
            <person name="Bansal K."/>
            <person name="Kaur A."/>
            <person name="Patil P."/>
            <person name="Sharma S."/>
            <person name="Patil P.B."/>
        </authorList>
    </citation>
    <scope>NUCLEOTIDE SEQUENCE [LARGE SCALE GENOMIC DNA]</scope>
    <source>
        <strain evidence="11 12">DSM 17801</strain>
    </source>
</reference>
<feature type="domain" description="Glutamyl/glutaminyl-tRNA synthetase class Ib catalytic" evidence="10">
    <location>
        <begin position="23"/>
        <end position="250"/>
    </location>
</feature>
<feature type="binding site" evidence="7">
    <location>
        <position position="246"/>
    </location>
    <ligand>
        <name>ATP</name>
        <dbReference type="ChEBI" id="CHEBI:30616"/>
    </ligand>
</feature>
<dbReference type="PRINTS" id="PR00987">
    <property type="entry name" value="TRNASYNTHGLU"/>
</dbReference>
<evidence type="ECO:0000313" key="11">
    <source>
        <dbReference type="EMBL" id="KAF1693082.1"/>
    </source>
</evidence>
<dbReference type="PANTHER" id="PTHR43311">
    <property type="entry name" value="GLUTAMATE--TRNA LIGASE"/>
    <property type="match status" value="1"/>
</dbReference>
<sequence>MHDPAPPTPLLSSTRLPNAHGYRGRFAPSPTGPLHMGSLLAALGSWLLARQAGGEWLVRIEDLDPPREVPGASDLQLATLAAFGLEPDQPPVRQSDRHALYRDALDRLLAAGHAFPCSCTRSDLTTQGGIHRQCVATVPRPHPAFRLRVHDAGLTSFEDGLQGEVRQDVASEVGDFVLLRADGYWAYQLAVVVDDAAQGITDVVRGADLLDSTPRQILLQRALDLPTPRYLHLPLVLDADGRKLSKSSAALPVDPADPLPALRLCWALLGQDQAPLRGANSPDALLRCALAHFDGSRLPARLHFHEAATTTGSTDPE</sequence>
<protein>
    <recommendedName>
        <fullName evidence="7">Glutamyl-Q tRNA(Asp) synthetase</fullName>
        <shortName evidence="7">Glu-Q-RSs</shortName>
        <ecNumber evidence="7">6.1.1.-</ecNumber>
    </recommendedName>
</protein>
<evidence type="ECO:0000256" key="1">
    <source>
        <dbReference type="ARBA" id="ARBA00022598"/>
    </source>
</evidence>
<name>A0ABQ6Z5Q0_9GAMM</name>
<evidence type="ECO:0000259" key="10">
    <source>
        <dbReference type="Pfam" id="PF00749"/>
    </source>
</evidence>
<keyword evidence="2" id="KW-0479">Metal-binding</keyword>
<evidence type="ECO:0000256" key="9">
    <source>
        <dbReference type="SAM" id="MobiDB-lite"/>
    </source>
</evidence>
<feature type="short sequence motif" description="'KMSKS' region" evidence="7">
    <location>
        <begin position="243"/>
        <end position="247"/>
    </location>
</feature>
<dbReference type="InterPro" id="IPR049940">
    <property type="entry name" value="GluQ/Sye"/>
</dbReference>
<evidence type="ECO:0000256" key="7">
    <source>
        <dbReference type="HAMAP-Rule" id="MF_01428"/>
    </source>
</evidence>
<evidence type="ECO:0000313" key="12">
    <source>
        <dbReference type="Proteomes" id="UP000788419"/>
    </source>
</evidence>
<feature type="binding site" evidence="7">
    <location>
        <begin position="25"/>
        <end position="29"/>
    </location>
    <ligand>
        <name>L-glutamate</name>
        <dbReference type="ChEBI" id="CHEBI:29985"/>
    </ligand>
</feature>
<evidence type="ECO:0000256" key="8">
    <source>
        <dbReference type="RuleBase" id="RU363037"/>
    </source>
</evidence>
<dbReference type="HAMAP" id="MF_01428">
    <property type="entry name" value="Glu_Q_tRNA_synth"/>
    <property type="match status" value="1"/>
</dbReference>
<dbReference type="Proteomes" id="UP000788419">
    <property type="component" value="Unassembled WGS sequence"/>
</dbReference>
<dbReference type="EC" id="6.1.1.-" evidence="7"/>
<gene>
    <name evidence="7" type="primary">gluQ</name>
    <name evidence="11" type="ORF">CSC65_13200</name>
</gene>
<dbReference type="NCBIfam" id="NF004314">
    <property type="entry name" value="PRK05710.1-3"/>
    <property type="match status" value="1"/>
</dbReference>
<dbReference type="Pfam" id="PF00749">
    <property type="entry name" value="tRNA-synt_1c"/>
    <property type="match status" value="1"/>
</dbReference>
<keyword evidence="1 7" id="KW-0436">Ligase</keyword>
<dbReference type="EMBL" id="PDWN01000013">
    <property type="protein sequence ID" value="KAF1693082.1"/>
    <property type="molecule type" value="Genomic_DNA"/>
</dbReference>
<organism evidence="11 12">
    <name type="scientific">Pseudoxanthomonas daejeonensis</name>
    <dbReference type="NCBI Taxonomy" id="266062"/>
    <lineage>
        <taxon>Bacteria</taxon>
        <taxon>Pseudomonadati</taxon>
        <taxon>Pseudomonadota</taxon>
        <taxon>Gammaproteobacteria</taxon>
        <taxon>Lysobacterales</taxon>
        <taxon>Lysobacteraceae</taxon>
        <taxon>Pseudoxanthomonas</taxon>
    </lineage>
</organism>
<evidence type="ECO:0000256" key="4">
    <source>
        <dbReference type="ARBA" id="ARBA00022833"/>
    </source>
</evidence>
<dbReference type="NCBIfam" id="TIGR03838">
    <property type="entry name" value="queuosine_YadB"/>
    <property type="match status" value="1"/>
</dbReference>
<keyword evidence="4" id="KW-0862">Zinc</keyword>
<keyword evidence="6 7" id="KW-0030">Aminoacyl-tRNA synthetase</keyword>
<comment type="caution">
    <text evidence="11">The sequence shown here is derived from an EMBL/GenBank/DDBJ whole genome shotgun (WGS) entry which is preliminary data.</text>
</comment>